<feature type="domain" description="SEA" evidence="2">
    <location>
        <begin position="130"/>
        <end position="255"/>
    </location>
</feature>
<gene>
    <name evidence="3" type="primary">TTMP</name>
    <name evidence="3" type="ORF">AOXY_G10983</name>
</gene>
<dbReference type="InterPro" id="IPR033223">
    <property type="entry name" value="TTMP"/>
</dbReference>
<keyword evidence="1" id="KW-1133">Transmembrane helix</keyword>
<evidence type="ECO:0000256" key="1">
    <source>
        <dbReference type="SAM" id="Phobius"/>
    </source>
</evidence>
<dbReference type="Proteomes" id="UP001230051">
    <property type="component" value="Unassembled WGS sequence"/>
</dbReference>
<dbReference type="SUPFAM" id="SSF82671">
    <property type="entry name" value="SEA domain"/>
    <property type="match status" value="1"/>
</dbReference>
<name>A0AAD8DE87_ACIOX</name>
<dbReference type="EMBL" id="JAGXEW010000009">
    <property type="protein sequence ID" value="KAK1168113.1"/>
    <property type="molecule type" value="Genomic_DNA"/>
</dbReference>
<organism evidence="3 4">
    <name type="scientific">Acipenser oxyrinchus oxyrinchus</name>
    <dbReference type="NCBI Taxonomy" id="40147"/>
    <lineage>
        <taxon>Eukaryota</taxon>
        <taxon>Metazoa</taxon>
        <taxon>Chordata</taxon>
        <taxon>Craniata</taxon>
        <taxon>Vertebrata</taxon>
        <taxon>Euteleostomi</taxon>
        <taxon>Actinopterygii</taxon>
        <taxon>Chondrostei</taxon>
        <taxon>Acipenseriformes</taxon>
        <taxon>Acipenseridae</taxon>
        <taxon>Acipenser</taxon>
    </lineage>
</organism>
<protein>
    <submittedName>
        <fullName evidence="3">TPA-induced transmembrane protein</fullName>
    </submittedName>
</protein>
<dbReference type="InterPro" id="IPR000082">
    <property type="entry name" value="SEA_dom"/>
</dbReference>
<dbReference type="InterPro" id="IPR036364">
    <property type="entry name" value="SEA_dom_sf"/>
</dbReference>
<keyword evidence="1 3" id="KW-0812">Transmembrane</keyword>
<dbReference type="PANTHER" id="PTHR14636:SF1">
    <property type="entry name" value="TPA-INDUCED TRANSMEMBRANE PROTEIN"/>
    <property type="match status" value="1"/>
</dbReference>
<dbReference type="Gene3D" id="3.30.70.960">
    <property type="entry name" value="SEA domain"/>
    <property type="match status" value="1"/>
</dbReference>
<dbReference type="PROSITE" id="PS50024">
    <property type="entry name" value="SEA"/>
    <property type="match status" value="1"/>
</dbReference>
<evidence type="ECO:0000259" key="2">
    <source>
        <dbReference type="PROSITE" id="PS50024"/>
    </source>
</evidence>
<keyword evidence="4" id="KW-1185">Reference proteome</keyword>
<sequence length="263" mass="30142">MTTENTINGIALIEIKETEEATENSHVMNMITPNEQENMNNGNEETEEATEINQLCPMRDGNSQNEQNETNRGKQRCRSSSRYVFWKCKLWMCILSVFILLAIATVIGLVLYSVVYVDEDEKIDKTLYVVSRYYNGTLRIVNQEFTPELLLPKSQKSEFLSGQLKDMLSRFYNSSPALGRYFVNAGLNSFSNGSVTAYYWLKFEIPSEHSKLIKYTLSEEVLVNVFRQHLYDQELEENRNLHIDPSSLSLQVADGKGVTSSNQ</sequence>
<reference evidence="3" key="1">
    <citation type="submission" date="2022-02" db="EMBL/GenBank/DDBJ databases">
        <title>Atlantic sturgeon de novo genome assembly.</title>
        <authorList>
            <person name="Stock M."/>
            <person name="Klopp C."/>
            <person name="Guiguen Y."/>
            <person name="Cabau C."/>
            <person name="Parinello H."/>
            <person name="Santidrian Yebra-Pimentel E."/>
            <person name="Kuhl H."/>
            <person name="Dirks R.P."/>
            <person name="Guessner J."/>
            <person name="Wuertz S."/>
            <person name="Du K."/>
            <person name="Schartl M."/>
        </authorList>
    </citation>
    <scope>NUCLEOTIDE SEQUENCE</scope>
    <source>
        <strain evidence="3">STURGEONOMICS-FGT-2020</strain>
        <tissue evidence="3">Whole blood</tissue>
    </source>
</reference>
<dbReference type="AlphaFoldDB" id="A0AAD8DE87"/>
<dbReference type="Pfam" id="PF01390">
    <property type="entry name" value="SEA"/>
    <property type="match status" value="1"/>
</dbReference>
<comment type="caution">
    <text evidence="3">The sequence shown here is derived from an EMBL/GenBank/DDBJ whole genome shotgun (WGS) entry which is preliminary data.</text>
</comment>
<evidence type="ECO:0000313" key="3">
    <source>
        <dbReference type="EMBL" id="KAK1168113.1"/>
    </source>
</evidence>
<proteinExistence type="predicted"/>
<evidence type="ECO:0000313" key="4">
    <source>
        <dbReference type="Proteomes" id="UP001230051"/>
    </source>
</evidence>
<dbReference type="PANTHER" id="PTHR14636">
    <property type="entry name" value="TPA-INDUCED TRANSMEMBRANE PROTEIN"/>
    <property type="match status" value="1"/>
</dbReference>
<keyword evidence="1" id="KW-0472">Membrane</keyword>
<accession>A0AAD8DE87</accession>
<feature type="transmembrane region" description="Helical" evidence="1">
    <location>
        <begin position="90"/>
        <end position="115"/>
    </location>
</feature>